<dbReference type="NCBIfam" id="TIGR04183">
    <property type="entry name" value="Por_Secre_tail"/>
    <property type="match status" value="1"/>
</dbReference>
<reference evidence="4" key="1">
    <citation type="journal article" date="2019" name="Int. J. Syst. Evol. Microbiol.">
        <title>The Global Catalogue of Microorganisms (GCM) 10K type strain sequencing project: providing services to taxonomists for standard genome sequencing and annotation.</title>
        <authorList>
            <consortium name="The Broad Institute Genomics Platform"/>
            <consortium name="The Broad Institute Genome Sequencing Center for Infectious Disease"/>
            <person name="Wu L."/>
            <person name="Ma J."/>
        </authorList>
    </citation>
    <scope>NUCLEOTIDE SEQUENCE [LARGE SCALE GENOMIC DNA]</scope>
    <source>
        <strain evidence="4">JCM 17224</strain>
    </source>
</reference>
<organism evidence="3 4">
    <name type="scientific">Hymenobacter fastidiosus</name>
    <dbReference type="NCBI Taxonomy" id="486264"/>
    <lineage>
        <taxon>Bacteria</taxon>
        <taxon>Pseudomonadati</taxon>
        <taxon>Bacteroidota</taxon>
        <taxon>Cytophagia</taxon>
        <taxon>Cytophagales</taxon>
        <taxon>Hymenobacteraceae</taxon>
        <taxon>Hymenobacter</taxon>
    </lineage>
</organism>
<feature type="chain" id="PRO_5047476814" description="Secretion system C-terminal sorting domain-containing protein" evidence="1">
    <location>
        <begin position="22"/>
        <end position="1084"/>
    </location>
</feature>
<keyword evidence="1" id="KW-0732">Signal</keyword>
<accession>A0ABP7SUA1</accession>
<dbReference type="EMBL" id="BAABDJ010000037">
    <property type="protein sequence ID" value="GAA4016631.1"/>
    <property type="molecule type" value="Genomic_DNA"/>
</dbReference>
<dbReference type="Proteomes" id="UP001500567">
    <property type="component" value="Unassembled WGS sequence"/>
</dbReference>
<evidence type="ECO:0000313" key="4">
    <source>
        <dbReference type="Proteomes" id="UP001500567"/>
    </source>
</evidence>
<feature type="signal peptide" evidence="1">
    <location>
        <begin position="1"/>
        <end position="21"/>
    </location>
</feature>
<dbReference type="RefSeq" id="WP_345074475.1">
    <property type="nucleotide sequence ID" value="NZ_BAABDJ010000037.1"/>
</dbReference>
<feature type="domain" description="Secretion system C-terminal sorting" evidence="2">
    <location>
        <begin position="1010"/>
        <end position="1081"/>
    </location>
</feature>
<dbReference type="Gene3D" id="2.60.40.10">
    <property type="entry name" value="Immunoglobulins"/>
    <property type="match status" value="3"/>
</dbReference>
<protein>
    <recommendedName>
        <fullName evidence="2">Secretion system C-terminal sorting domain-containing protein</fullName>
    </recommendedName>
</protein>
<gene>
    <name evidence="3" type="ORF">GCM10022408_32660</name>
</gene>
<sequence>MKQILQLWFLLLALVPLGATAQVQYQHMELSNGQPQLSTPASRKADALWQASLAAKTANSVAAPCATTTTLDFGTNTGDWKNRTPVNAGGGSTNTTISTAGTYQEPGTGTETILTTGTNGGVFNTTNGTPLSWQADYATLTTTANPALTSTQITYNFNRPVNNFEMNMQDIDFGAGSFVDGVTLNAVLADGTVLNLSSAADAEVTNNTTYNTLTGNLIRGILASDNLATTASVKIVLLKPIIRLQIIYQNLITGVAPGNQYIAIDYMKWCTQANVATTLSGPARAIPTSQVTYTVTTTASGDFGATGVQPKVQLSADLNSQSPVFPTGSSYNNATGLLTLATVPTLAVGASSTSLIRFNMPATPVTGTASCTIDTDDAAPADNNGSLAAAKVTTTVNQSPTAQLKSATVSPNTAVFTALPAMTGTDQDNDPLTFTIVGTSIPATGFGTVSYTNNGTRVAVAGSSNVTLTAAQATTLEFRRGATATPTSATFQYFVSDPFGGVSPNVNYALTVADQPAVYSSPNVFTTTATINNYRLATVTDPDGTITTATRFGSNLPSNLFFATTALALGNGQNAFTVAAGTFYGDNKNAVPAGTYSFTVTTSGPGTTTTIPVTIKIIASDTEAAYSTANTYNRDALTSGSSLATVTDADGPVTNATLNGTLFNGMSFNATTGQFTVNSTSVPLAGTYTYSVTTTDIAGGTTTINPVTITIVDDVEAVYSVTQSFNRDALATSSSLATVTDADGAVTSGVLSAGALPAGIALNATTGLCSVSNTSECVNGNYSFTVSTVDNKGGKSILAVGVNLFETEAVYTAAPAKTGPYANDYTLATVSDADGTITNAVLSNSTLPTGVGFDAATGRFRVADRNLIKTGTYPMQVQTTDNTGGLSLSGFNINVGSSPLPVELTVFEAKAVGRDARLSWTTASEKNNDHFTVERSISKDQFEAIGTIQGHGTSTQSHSYSFIDAGIGTRRAGVAYYRLQQVDTDGTTSLSPVRALSFASENVAAGKLELYPNPATDNTTVDLTALAAGSYQVTLVDATGRTLSSNSYVAGAVHKLDMQRLLPGTYLVLVRGQGIKIAKTLVKQ</sequence>
<comment type="caution">
    <text evidence="3">The sequence shown here is derived from an EMBL/GenBank/DDBJ whole genome shotgun (WGS) entry which is preliminary data.</text>
</comment>
<name>A0ABP7SUA1_9BACT</name>
<evidence type="ECO:0000259" key="2">
    <source>
        <dbReference type="Pfam" id="PF18962"/>
    </source>
</evidence>
<proteinExistence type="predicted"/>
<evidence type="ECO:0000256" key="1">
    <source>
        <dbReference type="SAM" id="SignalP"/>
    </source>
</evidence>
<evidence type="ECO:0000313" key="3">
    <source>
        <dbReference type="EMBL" id="GAA4016631.1"/>
    </source>
</evidence>
<dbReference type="InterPro" id="IPR026444">
    <property type="entry name" value="Secre_tail"/>
</dbReference>
<dbReference type="Pfam" id="PF18962">
    <property type="entry name" value="Por_Secre_tail"/>
    <property type="match status" value="1"/>
</dbReference>
<keyword evidence="4" id="KW-1185">Reference proteome</keyword>
<dbReference type="InterPro" id="IPR013783">
    <property type="entry name" value="Ig-like_fold"/>
</dbReference>